<dbReference type="EMBL" id="JBEVCJ010000002">
    <property type="protein sequence ID" value="MET1253935.1"/>
    <property type="molecule type" value="Genomic_DNA"/>
</dbReference>
<proteinExistence type="predicted"/>
<organism evidence="1 2">
    <name type="scientific">Aliikangiella maris</name>
    <dbReference type="NCBI Taxonomy" id="3162458"/>
    <lineage>
        <taxon>Bacteria</taxon>
        <taxon>Pseudomonadati</taxon>
        <taxon>Pseudomonadota</taxon>
        <taxon>Gammaproteobacteria</taxon>
        <taxon>Oceanospirillales</taxon>
        <taxon>Pleioneaceae</taxon>
        <taxon>Aliikangiella</taxon>
    </lineage>
</organism>
<comment type="caution">
    <text evidence="1">The sequence shown here is derived from an EMBL/GenBank/DDBJ whole genome shotgun (WGS) entry which is preliminary data.</text>
</comment>
<dbReference type="RefSeq" id="WP_353873483.1">
    <property type="nucleotide sequence ID" value="NZ_JBEVCJ010000002.1"/>
</dbReference>
<sequence length="595" mass="68250">MYAVTEEKSKKPLKPNKKEVGFPAIISSIVNATPGNRLEDAINNIVSLEGRQSIAFGLKALTEFEFYLFEKAAGLEVFAVDELQERLEWNSGNKIFVGIYDYGRPYIGYATDNQIPDKAFLHIAGVCLVPEKLKEVIEQYEHHTDKALDDDMYGFLNACSPDELEEVVNVAFHAVDHVDPAIIFVHDDTFTNFGNYNNILNRNDPAKSGYVFGDWNKRDLSSWHYNQTVYAFGYNCLIRSGYRGEEFSGNQLTLKTLNQFLDKKIEELVFINNDIELTVEKPNTLIEKADLVGRLKKQVRKDYFAYRFVNGLNFNKKLMYSERKRNILSIADVPLEIAEYLKDNCETDIAQFDTIDALFNHAAENLVAAGNEVDASLQVTPVEQLLEAVVRSATYHTQSEIGMTRGPRNLREWVRLLTQGNYEELSNQQGTDYYCAVWATPETEEILAGQGKLSKILYAISGRMCFNSWHYTPGHFPKDKIPEGRHYYYPPTMSDTAVWSDQHHAGHTLARVRYSIRSPAGLILDDKKYYGLVDMRVMRTDSKPYSHQDLRIARQFTAYLRAIYQGVYASAQRHGRDVPVQAFSKRWYENTYRTE</sequence>
<evidence type="ECO:0000313" key="2">
    <source>
        <dbReference type="Proteomes" id="UP001548189"/>
    </source>
</evidence>
<evidence type="ECO:0000313" key="1">
    <source>
        <dbReference type="EMBL" id="MET1253935.1"/>
    </source>
</evidence>
<gene>
    <name evidence="1" type="ORF">ABVT43_02235</name>
</gene>
<name>A0ABV2BPQ6_9GAMM</name>
<accession>A0ABV2BPQ6</accession>
<dbReference type="Proteomes" id="UP001548189">
    <property type="component" value="Unassembled WGS sequence"/>
</dbReference>
<keyword evidence="2" id="KW-1185">Reference proteome</keyword>
<protein>
    <submittedName>
        <fullName evidence="1">Uncharacterized protein</fullName>
    </submittedName>
</protein>
<reference evidence="1 2" key="1">
    <citation type="submission" date="2024-06" db="EMBL/GenBank/DDBJ databases">
        <authorList>
            <person name="Li F."/>
        </authorList>
    </citation>
    <scope>NUCLEOTIDE SEQUENCE [LARGE SCALE GENOMIC DNA]</scope>
    <source>
        <strain evidence="1 2">GXAS 311</strain>
    </source>
</reference>